<dbReference type="SUPFAM" id="SSF47576">
    <property type="entry name" value="Calponin-homology domain, CH-domain"/>
    <property type="match status" value="1"/>
</dbReference>
<keyword evidence="5" id="KW-1185">Reference proteome</keyword>
<dbReference type="GO" id="GO:0051015">
    <property type="term" value="F:actin filament binding"/>
    <property type="evidence" value="ECO:0007669"/>
    <property type="project" value="InterPro"/>
</dbReference>
<dbReference type="Proteomes" id="UP000657918">
    <property type="component" value="Chromosome 4"/>
</dbReference>
<dbReference type="GO" id="GO:0005737">
    <property type="term" value="C:cytoplasm"/>
    <property type="evidence" value="ECO:0007669"/>
    <property type="project" value="TreeGrafter"/>
</dbReference>
<dbReference type="AlphaFoldDB" id="A0A835KEA2"/>
<dbReference type="GO" id="GO:0051017">
    <property type="term" value="P:actin filament bundle assembly"/>
    <property type="evidence" value="ECO:0007669"/>
    <property type="project" value="InterPro"/>
</dbReference>
<evidence type="ECO:0000313" key="5">
    <source>
        <dbReference type="Proteomes" id="UP000657918"/>
    </source>
</evidence>
<name>A0A835KEA2_9ROSI</name>
<evidence type="ECO:0000256" key="2">
    <source>
        <dbReference type="ARBA" id="ARBA00023203"/>
    </source>
</evidence>
<sequence length="356" mass="39349">MPAKSVYAGLASQPTRKAKLNELYADLSNEIESEDFLKCLEFGINWEATYPFYCMELGVIRDLQGQATAKSGASKQSSSFLKATTMTLYTISGCEKACYVGCRGAYGTGIWPFQLYVYVVSFDEEATYPLYCMELGVIRVLQGQATAKSGDSQQSSSFLNATTMTLFTISESQKASYVDQIYSYLGDHPFLNKLINIVVPGRIDGRAVNIRSHGLGCTVVKIRTQDLVEGRICALMFSRVFVLYYICLAAAEWHVNQLLIRAVVIERSCPGKGFFSLLLIPVFEFVLSLHASTNVSRVVSRRDMATQMIPVGSNHSSPTRKPPFPNSTPSALPTVELQSVDSSKTRALIMAFQLFI</sequence>
<evidence type="ECO:0000313" key="4">
    <source>
        <dbReference type="EMBL" id="KAF9684266.1"/>
    </source>
</evidence>
<keyword evidence="1" id="KW-0677">Repeat</keyword>
<dbReference type="EMBL" id="JADGMS010000004">
    <property type="protein sequence ID" value="KAF9684266.1"/>
    <property type="molecule type" value="Genomic_DNA"/>
</dbReference>
<dbReference type="InterPro" id="IPR039959">
    <property type="entry name" value="Fimbrin/Plastin"/>
</dbReference>
<gene>
    <name evidence="4" type="ORF">SADUNF_Sadunf04G0100000</name>
</gene>
<feature type="region of interest" description="Disordered" evidence="3">
    <location>
        <begin position="310"/>
        <end position="332"/>
    </location>
</feature>
<organism evidence="4 5">
    <name type="scientific">Salix dunnii</name>
    <dbReference type="NCBI Taxonomy" id="1413687"/>
    <lineage>
        <taxon>Eukaryota</taxon>
        <taxon>Viridiplantae</taxon>
        <taxon>Streptophyta</taxon>
        <taxon>Embryophyta</taxon>
        <taxon>Tracheophyta</taxon>
        <taxon>Spermatophyta</taxon>
        <taxon>Magnoliopsida</taxon>
        <taxon>eudicotyledons</taxon>
        <taxon>Gunneridae</taxon>
        <taxon>Pentapetalae</taxon>
        <taxon>rosids</taxon>
        <taxon>fabids</taxon>
        <taxon>Malpighiales</taxon>
        <taxon>Salicaceae</taxon>
        <taxon>Saliceae</taxon>
        <taxon>Salix</taxon>
    </lineage>
</organism>
<proteinExistence type="predicted"/>
<dbReference type="OrthoDB" id="648416at2759"/>
<evidence type="ECO:0000256" key="1">
    <source>
        <dbReference type="ARBA" id="ARBA00022737"/>
    </source>
</evidence>
<comment type="caution">
    <text evidence="4">The sequence shown here is derived from an EMBL/GenBank/DDBJ whole genome shotgun (WGS) entry which is preliminary data.</text>
</comment>
<dbReference type="GO" id="GO:0032432">
    <property type="term" value="C:actin filament bundle"/>
    <property type="evidence" value="ECO:0007669"/>
    <property type="project" value="TreeGrafter"/>
</dbReference>
<dbReference type="PANTHER" id="PTHR19961:SF62">
    <property type="entry name" value="FIMBRIN-1"/>
    <property type="match status" value="1"/>
</dbReference>
<dbReference type="InterPro" id="IPR036872">
    <property type="entry name" value="CH_dom_sf"/>
</dbReference>
<accession>A0A835KEA2</accession>
<evidence type="ECO:0000256" key="3">
    <source>
        <dbReference type="SAM" id="MobiDB-lite"/>
    </source>
</evidence>
<dbReference type="GO" id="GO:0051639">
    <property type="term" value="P:actin filament network formation"/>
    <property type="evidence" value="ECO:0007669"/>
    <property type="project" value="TreeGrafter"/>
</dbReference>
<dbReference type="GO" id="GO:0005884">
    <property type="term" value="C:actin filament"/>
    <property type="evidence" value="ECO:0007669"/>
    <property type="project" value="TreeGrafter"/>
</dbReference>
<dbReference type="PANTHER" id="PTHR19961">
    <property type="entry name" value="FIMBRIN/PLASTIN"/>
    <property type="match status" value="1"/>
</dbReference>
<reference evidence="4 5" key="1">
    <citation type="submission" date="2020-10" db="EMBL/GenBank/DDBJ databases">
        <title>Plant Genome Project.</title>
        <authorList>
            <person name="Zhang R.-G."/>
        </authorList>
    </citation>
    <scope>NUCLEOTIDE SEQUENCE [LARGE SCALE GENOMIC DNA]</scope>
    <source>
        <strain evidence="4">FAFU-HL-1</strain>
        <tissue evidence="4">Leaf</tissue>
    </source>
</reference>
<keyword evidence="2" id="KW-0009">Actin-binding</keyword>
<protein>
    <submittedName>
        <fullName evidence="4">Uncharacterized protein</fullName>
    </submittedName>
</protein>